<feature type="transmembrane region" description="Helical" evidence="1">
    <location>
        <begin position="20"/>
        <end position="41"/>
    </location>
</feature>
<dbReference type="AlphaFoldDB" id="A0A814Q4T7"/>
<keyword evidence="1" id="KW-1133">Transmembrane helix</keyword>
<sequence>MGWWLYSLWDILPVPILLGMFIWTFSMCLFSVFLLVIVILLHERATPIAQLVSVRKDLSLDETIPKGGFSCDSLSLLSLQTTQNDNEDPISSFYLRNCNCIKENEKMHSLPSIKLRPSINQEKQVSTLPAQLSTRRSIIRDLTSVSNSFTEKKTHQSIDSLFSKDSLIE</sequence>
<keyword evidence="1" id="KW-0472">Membrane</keyword>
<evidence type="ECO:0000256" key="1">
    <source>
        <dbReference type="SAM" id="Phobius"/>
    </source>
</evidence>
<evidence type="ECO:0000313" key="4">
    <source>
        <dbReference type="Proteomes" id="UP000663828"/>
    </source>
</evidence>
<evidence type="ECO:0000313" key="3">
    <source>
        <dbReference type="EMBL" id="CAF1417811.1"/>
    </source>
</evidence>
<dbReference type="Proteomes" id="UP000663828">
    <property type="component" value="Unassembled WGS sequence"/>
</dbReference>
<keyword evidence="4" id="KW-1185">Reference proteome</keyword>
<comment type="caution">
    <text evidence="2">The sequence shown here is derived from an EMBL/GenBank/DDBJ whole genome shotgun (WGS) entry which is preliminary data.</text>
</comment>
<evidence type="ECO:0000313" key="5">
    <source>
        <dbReference type="Proteomes" id="UP000663852"/>
    </source>
</evidence>
<organism evidence="2 5">
    <name type="scientific">Adineta ricciae</name>
    <name type="common">Rotifer</name>
    <dbReference type="NCBI Taxonomy" id="249248"/>
    <lineage>
        <taxon>Eukaryota</taxon>
        <taxon>Metazoa</taxon>
        <taxon>Spiralia</taxon>
        <taxon>Gnathifera</taxon>
        <taxon>Rotifera</taxon>
        <taxon>Eurotatoria</taxon>
        <taxon>Bdelloidea</taxon>
        <taxon>Adinetida</taxon>
        <taxon>Adinetidae</taxon>
        <taxon>Adineta</taxon>
    </lineage>
</organism>
<keyword evidence="1" id="KW-0812">Transmembrane</keyword>
<dbReference type="EMBL" id="CAJNOJ010000103">
    <property type="protein sequence ID" value="CAF1115171.1"/>
    <property type="molecule type" value="Genomic_DNA"/>
</dbReference>
<protein>
    <submittedName>
        <fullName evidence="2">Uncharacterized protein</fullName>
    </submittedName>
</protein>
<dbReference type="EMBL" id="CAJNOR010003476">
    <property type="protein sequence ID" value="CAF1417811.1"/>
    <property type="molecule type" value="Genomic_DNA"/>
</dbReference>
<evidence type="ECO:0000313" key="2">
    <source>
        <dbReference type="EMBL" id="CAF1115171.1"/>
    </source>
</evidence>
<accession>A0A814Q4T7</accession>
<gene>
    <name evidence="2" type="ORF">EDS130_LOCUS20745</name>
    <name evidence="3" type="ORF">XAT740_LOCUS35036</name>
</gene>
<reference evidence="2" key="1">
    <citation type="submission" date="2021-02" db="EMBL/GenBank/DDBJ databases">
        <authorList>
            <person name="Nowell W R."/>
        </authorList>
    </citation>
    <scope>NUCLEOTIDE SEQUENCE</scope>
</reference>
<dbReference type="Proteomes" id="UP000663852">
    <property type="component" value="Unassembled WGS sequence"/>
</dbReference>
<proteinExistence type="predicted"/>
<dbReference type="OrthoDB" id="10039734at2759"/>
<name>A0A814Q4T7_ADIRI</name>